<accession>L9X728</accession>
<evidence type="ECO:0000313" key="3">
    <source>
        <dbReference type="Proteomes" id="UP000011688"/>
    </source>
</evidence>
<keyword evidence="1" id="KW-0812">Transmembrane</keyword>
<comment type="caution">
    <text evidence="2">The sequence shown here is derived from an EMBL/GenBank/DDBJ whole genome shotgun (WGS) entry which is preliminary data.</text>
</comment>
<dbReference type="Proteomes" id="UP000011688">
    <property type="component" value="Unassembled WGS sequence"/>
</dbReference>
<dbReference type="eggNOG" id="arCOG11139">
    <property type="taxonomic scope" value="Archaea"/>
</dbReference>
<keyword evidence="1" id="KW-1133">Transmembrane helix</keyword>
<evidence type="ECO:0000256" key="1">
    <source>
        <dbReference type="SAM" id="Phobius"/>
    </source>
</evidence>
<reference evidence="2 3" key="1">
    <citation type="journal article" date="2014" name="PLoS Genet.">
        <title>Phylogenetically driven sequencing of extremely halophilic archaea reveals strategies for static and dynamic osmo-response.</title>
        <authorList>
            <person name="Becker E.A."/>
            <person name="Seitzer P.M."/>
            <person name="Tritt A."/>
            <person name="Larsen D."/>
            <person name="Krusor M."/>
            <person name="Yao A.I."/>
            <person name="Wu D."/>
            <person name="Madern D."/>
            <person name="Eisen J.A."/>
            <person name="Darling A.E."/>
            <person name="Facciotti M.T."/>
        </authorList>
    </citation>
    <scope>NUCLEOTIDE SEQUENCE [LARGE SCALE GENOMIC DNA]</scope>
    <source>
        <strain evidence="2 3">DSM 10524</strain>
    </source>
</reference>
<sequence length="61" mass="6842">MGLERFVRVNAVLVPILVVAGYLLLDYIPLLIWFFGVAYVTFAAFICLLWGLSVASLKIRP</sequence>
<gene>
    <name evidence="2" type="ORF">C491_10739</name>
</gene>
<keyword evidence="1" id="KW-0472">Membrane</keyword>
<keyword evidence="3" id="KW-1185">Reference proteome</keyword>
<feature type="transmembrane region" description="Helical" evidence="1">
    <location>
        <begin position="7"/>
        <end position="25"/>
    </location>
</feature>
<dbReference type="RefSeq" id="WP_005556033.1">
    <property type="nucleotide sequence ID" value="NZ_AOIB01000024.1"/>
</dbReference>
<name>L9X728_9EURY</name>
<dbReference type="STRING" id="1227497.C491_10739"/>
<proteinExistence type="predicted"/>
<dbReference type="EMBL" id="AOIB01000024">
    <property type="protein sequence ID" value="ELY57256.1"/>
    <property type="molecule type" value="Genomic_DNA"/>
</dbReference>
<dbReference type="AlphaFoldDB" id="L9X728"/>
<protein>
    <submittedName>
        <fullName evidence="2">Uncharacterized protein</fullName>
    </submittedName>
</protein>
<evidence type="ECO:0000313" key="2">
    <source>
        <dbReference type="EMBL" id="ELY57256.1"/>
    </source>
</evidence>
<organism evidence="2 3">
    <name type="scientific">Natronococcus amylolyticus DSM 10524</name>
    <dbReference type="NCBI Taxonomy" id="1227497"/>
    <lineage>
        <taxon>Archaea</taxon>
        <taxon>Methanobacteriati</taxon>
        <taxon>Methanobacteriota</taxon>
        <taxon>Stenosarchaea group</taxon>
        <taxon>Halobacteria</taxon>
        <taxon>Halobacteriales</taxon>
        <taxon>Natrialbaceae</taxon>
        <taxon>Natronococcus</taxon>
    </lineage>
</organism>
<feature type="transmembrane region" description="Helical" evidence="1">
    <location>
        <begin position="31"/>
        <end position="52"/>
    </location>
</feature>
<dbReference type="OrthoDB" id="181840at2157"/>